<keyword evidence="5" id="KW-0472">Membrane</keyword>
<keyword evidence="5" id="KW-1133">Transmembrane helix</keyword>
<organism evidence="7 8">
    <name type="scientific">Dibothriocephalus latus</name>
    <name type="common">Fish tapeworm</name>
    <name type="synonym">Diphyllobothrium latum</name>
    <dbReference type="NCBI Taxonomy" id="60516"/>
    <lineage>
        <taxon>Eukaryota</taxon>
        <taxon>Metazoa</taxon>
        <taxon>Spiralia</taxon>
        <taxon>Lophotrochozoa</taxon>
        <taxon>Platyhelminthes</taxon>
        <taxon>Cestoda</taxon>
        <taxon>Eucestoda</taxon>
        <taxon>Diphyllobothriidea</taxon>
        <taxon>Diphyllobothriidae</taxon>
        <taxon>Dibothriocephalus</taxon>
    </lineage>
</organism>
<dbReference type="GO" id="GO:0004016">
    <property type="term" value="F:adenylate cyclase activity"/>
    <property type="evidence" value="ECO:0007669"/>
    <property type="project" value="TreeGrafter"/>
</dbReference>
<evidence type="ECO:0000259" key="6">
    <source>
        <dbReference type="PROSITE" id="PS50011"/>
    </source>
</evidence>
<dbReference type="InterPro" id="IPR001245">
    <property type="entry name" value="Ser-Thr/Tyr_kinase_cat_dom"/>
</dbReference>
<evidence type="ECO:0000256" key="5">
    <source>
        <dbReference type="SAM" id="Phobius"/>
    </source>
</evidence>
<dbReference type="GO" id="GO:0001653">
    <property type="term" value="F:peptide receptor activity"/>
    <property type="evidence" value="ECO:0007669"/>
    <property type="project" value="TreeGrafter"/>
</dbReference>
<dbReference type="SUPFAM" id="SSF56112">
    <property type="entry name" value="Protein kinase-like (PK-like)"/>
    <property type="match status" value="1"/>
</dbReference>
<feature type="domain" description="Protein kinase" evidence="6">
    <location>
        <begin position="153"/>
        <end position="284"/>
    </location>
</feature>
<dbReference type="InterPro" id="IPR000719">
    <property type="entry name" value="Prot_kinase_dom"/>
</dbReference>
<dbReference type="GO" id="GO:0005886">
    <property type="term" value="C:plasma membrane"/>
    <property type="evidence" value="ECO:0007669"/>
    <property type="project" value="TreeGrafter"/>
</dbReference>
<keyword evidence="2" id="KW-0547">Nucleotide-binding</keyword>
<feature type="transmembrane region" description="Helical" evidence="5">
    <location>
        <begin position="6"/>
        <end position="27"/>
    </location>
</feature>
<protein>
    <recommendedName>
        <fullName evidence="1">guanylate cyclase</fullName>
        <ecNumber evidence="1">4.6.1.2</ecNumber>
    </recommendedName>
</protein>
<accession>A0A3P7M5H6</accession>
<evidence type="ECO:0000256" key="2">
    <source>
        <dbReference type="ARBA" id="ARBA00022741"/>
    </source>
</evidence>
<dbReference type="PANTHER" id="PTHR11920">
    <property type="entry name" value="GUANYLYL CYCLASE"/>
    <property type="match status" value="1"/>
</dbReference>
<proteinExistence type="predicted"/>
<keyword evidence="5" id="KW-0812">Transmembrane</keyword>
<dbReference type="GO" id="GO:0004383">
    <property type="term" value="F:guanylate cyclase activity"/>
    <property type="evidence" value="ECO:0007669"/>
    <property type="project" value="UniProtKB-EC"/>
</dbReference>
<dbReference type="InterPro" id="IPR050401">
    <property type="entry name" value="Cyclic_nucleotide_synthase"/>
</dbReference>
<evidence type="ECO:0000256" key="3">
    <source>
        <dbReference type="ARBA" id="ARBA00023239"/>
    </source>
</evidence>
<dbReference type="Proteomes" id="UP000281553">
    <property type="component" value="Unassembled WGS sequence"/>
</dbReference>
<evidence type="ECO:0000313" key="8">
    <source>
        <dbReference type="Proteomes" id="UP000281553"/>
    </source>
</evidence>
<dbReference type="OrthoDB" id="1890790at2759"/>
<dbReference type="InterPro" id="IPR011009">
    <property type="entry name" value="Kinase-like_dom_sf"/>
</dbReference>
<dbReference type="GO" id="GO:0004672">
    <property type="term" value="F:protein kinase activity"/>
    <property type="evidence" value="ECO:0007669"/>
    <property type="project" value="InterPro"/>
</dbReference>
<dbReference type="PROSITE" id="PS50011">
    <property type="entry name" value="PROTEIN_KINASE_DOM"/>
    <property type="match status" value="1"/>
</dbReference>
<evidence type="ECO:0000256" key="1">
    <source>
        <dbReference type="ARBA" id="ARBA00012202"/>
    </source>
</evidence>
<reference evidence="7 8" key="1">
    <citation type="submission" date="2018-11" db="EMBL/GenBank/DDBJ databases">
        <authorList>
            <consortium name="Pathogen Informatics"/>
        </authorList>
    </citation>
    <scope>NUCLEOTIDE SEQUENCE [LARGE SCALE GENOMIC DNA]</scope>
</reference>
<dbReference type="PANTHER" id="PTHR11920:SF494">
    <property type="entry name" value="ATRIAL NATRIURETIC PEPTIDE RECEPTOR 2"/>
    <property type="match status" value="1"/>
</dbReference>
<dbReference type="EC" id="4.6.1.2" evidence="1"/>
<dbReference type="Pfam" id="PF07714">
    <property type="entry name" value="PK_Tyr_Ser-Thr"/>
    <property type="match status" value="1"/>
</dbReference>
<dbReference type="AlphaFoldDB" id="A0A3P7M5H6"/>
<keyword evidence="4" id="KW-0141">cGMP biosynthesis</keyword>
<dbReference type="GO" id="GO:0007168">
    <property type="term" value="P:receptor guanylyl cyclase signaling pathway"/>
    <property type="evidence" value="ECO:0007669"/>
    <property type="project" value="TreeGrafter"/>
</dbReference>
<dbReference type="EMBL" id="UYRU01056373">
    <property type="protein sequence ID" value="VDN13431.1"/>
    <property type="molecule type" value="Genomic_DNA"/>
</dbReference>
<keyword evidence="8" id="KW-1185">Reference proteome</keyword>
<sequence>MSLGIIAAAIVITLFLGILIGGVYVYSQPEVRQATRRSYTCAPDDPIALEENVHNTVTSGRWLRRQQRWSRKSEAPIQEMGDSVSISSAGGVFNFWSKRSSSEAPSGHKRRYVGSHRKEGHLRKFSRRTKSVAGQETTRKLRGSDSMESFDSFSSLDTISGVHLDYMTNAQMFIKTTIYKGNVVALKALPPDRRIEITEALLIEVSRVKDLNSEHICRFVGACIESPHQCLVYEYCPKGSLQDVLENPQIKLDWMFKFSLMQDICRPTPEYPREAVLKAVNPIV</sequence>
<name>A0A3P7M5H6_DIBLA</name>
<keyword evidence="3" id="KW-0456">Lyase</keyword>
<evidence type="ECO:0000256" key="4">
    <source>
        <dbReference type="ARBA" id="ARBA00023293"/>
    </source>
</evidence>
<evidence type="ECO:0000313" key="7">
    <source>
        <dbReference type="EMBL" id="VDN13431.1"/>
    </source>
</evidence>
<gene>
    <name evidence="7" type="ORF">DILT_LOCUS9262</name>
</gene>
<dbReference type="GO" id="GO:0005524">
    <property type="term" value="F:ATP binding"/>
    <property type="evidence" value="ECO:0007669"/>
    <property type="project" value="InterPro"/>
</dbReference>
<dbReference type="Gene3D" id="1.10.510.10">
    <property type="entry name" value="Transferase(Phosphotransferase) domain 1"/>
    <property type="match status" value="1"/>
</dbReference>